<dbReference type="Gene3D" id="3.10.20.310">
    <property type="entry name" value="membrane protein fhac"/>
    <property type="match status" value="1"/>
</dbReference>
<keyword evidence="7 8" id="KW-0131">Cell cycle</keyword>
<keyword evidence="5 8" id="KW-1133">Transmembrane helix</keyword>
<accession>A0A3A3H7R5</accession>
<feature type="compositionally biased region" description="Acidic residues" evidence="9">
    <location>
        <begin position="247"/>
        <end position="258"/>
    </location>
</feature>
<evidence type="ECO:0000259" key="10">
    <source>
        <dbReference type="PROSITE" id="PS51779"/>
    </source>
</evidence>
<feature type="transmembrane region" description="Helical" evidence="8">
    <location>
        <begin position="20"/>
        <end position="40"/>
    </location>
</feature>
<keyword evidence="6 8" id="KW-0472">Membrane</keyword>
<organism evidence="11 12">
    <name type="scientific">Paenibacillus thiaminolyticus</name>
    <name type="common">Bacillus thiaminolyticus</name>
    <dbReference type="NCBI Taxonomy" id="49283"/>
    <lineage>
        <taxon>Bacteria</taxon>
        <taxon>Bacillati</taxon>
        <taxon>Bacillota</taxon>
        <taxon>Bacilli</taxon>
        <taxon>Bacillales</taxon>
        <taxon>Paenibacillaceae</taxon>
        <taxon>Paenibacillus</taxon>
    </lineage>
</organism>
<dbReference type="PANTHER" id="PTHR37820">
    <property type="entry name" value="CELL DIVISION PROTEIN DIVIB"/>
    <property type="match status" value="1"/>
</dbReference>
<protein>
    <recommendedName>
        <fullName evidence="8">Cell division protein DivIB</fullName>
    </recommendedName>
</protein>
<sequence length="290" mass="32302">MHLRSIPPLPGKPSKKKRAAAKLIWLLSILCIVLLVVLFFRSPISKVTEVRWIGENFVTKDELGDVSGLKPGEPFFGTREATISARIQDKFPFVKSVKMVKHFPGVVEVYVHEYAAVAYELSADGQVLACLENGTVVKPSTQLKTVLEKPVLTKWDGQAGVRAQLSQQLAKIPKGLLADISEISFFPSPSYPDRIKMYTRSGFEVVTTVSALPDKITYLSGVVETQEPGRITMLKADSYIPYSSLPEEPDEIGAEEEQTSTNEQDKENNENNMQNEQDQQNVDEEKNSTQ</sequence>
<feature type="compositionally biased region" description="Low complexity" evidence="9">
    <location>
        <begin position="270"/>
        <end position="280"/>
    </location>
</feature>
<evidence type="ECO:0000256" key="7">
    <source>
        <dbReference type="ARBA" id="ARBA00023306"/>
    </source>
</evidence>
<comment type="caution">
    <text evidence="11">The sequence shown here is derived from an EMBL/GenBank/DDBJ whole genome shotgun (WGS) entry which is preliminary data.</text>
</comment>
<dbReference type="PROSITE" id="PS51779">
    <property type="entry name" value="POTRA"/>
    <property type="match status" value="1"/>
</dbReference>
<proteinExistence type="inferred from homology"/>
<evidence type="ECO:0000256" key="1">
    <source>
        <dbReference type="ARBA" id="ARBA00004370"/>
    </source>
</evidence>
<comment type="similarity">
    <text evidence="8">Belongs to the FtsQ/DivIB family. DivIB subfamily.</text>
</comment>
<dbReference type="EMBL" id="QYZD01000002">
    <property type="protein sequence ID" value="RJG26076.1"/>
    <property type="molecule type" value="Genomic_DNA"/>
</dbReference>
<evidence type="ECO:0000313" key="12">
    <source>
        <dbReference type="Proteomes" id="UP000266177"/>
    </source>
</evidence>
<name>A0A3A3H7R5_PANTH</name>
<evidence type="ECO:0000256" key="4">
    <source>
        <dbReference type="ARBA" id="ARBA00022692"/>
    </source>
</evidence>
<keyword evidence="2 8" id="KW-1003">Cell membrane</keyword>
<dbReference type="PANTHER" id="PTHR37820:SF1">
    <property type="entry name" value="CELL DIVISION PROTEIN FTSQ"/>
    <property type="match status" value="1"/>
</dbReference>
<dbReference type="RefSeq" id="WP_119791094.1">
    <property type="nucleotide sequence ID" value="NZ_QYZD01000002.1"/>
</dbReference>
<dbReference type="GO" id="GO:0043093">
    <property type="term" value="P:FtsZ-dependent cytokinesis"/>
    <property type="evidence" value="ECO:0007669"/>
    <property type="project" value="UniProtKB-UniRule"/>
</dbReference>
<dbReference type="Proteomes" id="UP000266177">
    <property type="component" value="Unassembled WGS sequence"/>
</dbReference>
<comment type="function">
    <text evidence="8">Cell division protein that may be involved in stabilizing or promoting the assembly of the division complex.</text>
</comment>
<dbReference type="Gene3D" id="3.40.50.10960">
    <property type="match status" value="1"/>
</dbReference>
<dbReference type="Pfam" id="PF08478">
    <property type="entry name" value="POTRA_1"/>
    <property type="match status" value="1"/>
</dbReference>
<dbReference type="InterPro" id="IPR013685">
    <property type="entry name" value="POTRA_FtsQ_type"/>
</dbReference>
<evidence type="ECO:0000256" key="3">
    <source>
        <dbReference type="ARBA" id="ARBA00022618"/>
    </source>
</evidence>
<evidence type="ECO:0000256" key="6">
    <source>
        <dbReference type="ARBA" id="ARBA00023136"/>
    </source>
</evidence>
<dbReference type="OrthoDB" id="2677691at2"/>
<dbReference type="GO" id="GO:0005886">
    <property type="term" value="C:plasma membrane"/>
    <property type="evidence" value="ECO:0007669"/>
    <property type="project" value="UniProtKB-SubCell"/>
</dbReference>
<evidence type="ECO:0000256" key="5">
    <source>
        <dbReference type="ARBA" id="ARBA00022989"/>
    </source>
</evidence>
<comment type="subcellular location">
    <subcellularLocation>
        <location evidence="8">Cell membrane</location>
        <topology evidence="8">Single-pass type II membrane protein</topology>
    </subcellularLocation>
    <subcellularLocation>
        <location evidence="1">Membrane</location>
    </subcellularLocation>
    <text evidence="8">Localizes to the division septum.</text>
</comment>
<evidence type="ECO:0000256" key="9">
    <source>
        <dbReference type="SAM" id="MobiDB-lite"/>
    </source>
</evidence>
<dbReference type="InterPro" id="IPR034746">
    <property type="entry name" value="POTRA"/>
</dbReference>
<dbReference type="InterPro" id="IPR026580">
    <property type="entry name" value="DivIB"/>
</dbReference>
<evidence type="ECO:0000256" key="8">
    <source>
        <dbReference type="HAMAP-Rule" id="MF_00912"/>
    </source>
</evidence>
<keyword evidence="3 8" id="KW-0132">Cell division</keyword>
<feature type="domain" description="POTRA" evidence="10">
    <location>
        <begin position="42"/>
        <end position="114"/>
    </location>
</feature>
<gene>
    <name evidence="8" type="primary">divIB</name>
    <name evidence="11" type="ORF">DQX05_04080</name>
</gene>
<feature type="region of interest" description="Disordered" evidence="9">
    <location>
        <begin position="242"/>
        <end position="290"/>
    </location>
</feature>
<dbReference type="HAMAP" id="MF_00912">
    <property type="entry name" value="DivIB"/>
    <property type="match status" value="1"/>
</dbReference>
<dbReference type="InterPro" id="IPR050487">
    <property type="entry name" value="FtsQ_DivIB"/>
</dbReference>
<dbReference type="AlphaFoldDB" id="A0A3A3H7R5"/>
<evidence type="ECO:0000313" key="11">
    <source>
        <dbReference type="EMBL" id="RJG26076.1"/>
    </source>
</evidence>
<dbReference type="GO" id="GO:0032153">
    <property type="term" value="C:cell division site"/>
    <property type="evidence" value="ECO:0007669"/>
    <property type="project" value="UniProtKB-UniRule"/>
</dbReference>
<reference evidence="11 12" key="1">
    <citation type="submission" date="2018-09" db="EMBL/GenBank/DDBJ databases">
        <title>Paenibacillus SK2017-BO5.</title>
        <authorList>
            <person name="Piskunova J.V."/>
            <person name="Dubiley S.A."/>
            <person name="Severinov K.V."/>
        </authorList>
    </citation>
    <scope>NUCLEOTIDE SEQUENCE [LARGE SCALE GENOMIC DNA]</scope>
    <source>
        <strain evidence="11 12">BO5</strain>
    </source>
</reference>
<evidence type="ECO:0000256" key="2">
    <source>
        <dbReference type="ARBA" id="ARBA00022475"/>
    </source>
</evidence>
<keyword evidence="4 8" id="KW-0812">Transmembrane</keyword>